<reference evidence="1 2" key="1">
    <citation type="submission" date="2017-08" db="EMBL/GenBank/DDBJ databases">
        <authorList>
            <person name="Chaillou S."/>
        </authorList>
    </citation>
    <scope>NUCLEOTIDE SEQUENCE [LARGE SCALE GENOMIC DNA]</scope>
    <source>
        <strain evidence="1 2">MFPA15A1205</strain>
    </source>
</reference>
<protein>
    <submittedName>
        <fullName evidence="1">Uncharacterized protein</fullName>
    </submittedName>
</protein>
<organism evidence="1 2">
    <name type="scientific">Pseudomonas lundensis</name>
    <dbReference type="NCBI Taxonomy" id="86185"/>
    <lineage>
        <taxon>Bacteria</taxon>
        <taxon>Pseudomonadati</taxon>
        <taxon>Pseudomonadota</taxon>
        <taxon>Gammaproteobacteria</taxon>
        <taxon>Pseudomonadales</taxon>
        <taxon>Pseudomonadaceae</taxon>
        <taxon>Pseudomonas</taxon>
    </lineage>
</organism>
<evidence type="ECO:0000313" key="1">
    <source>
        <dbReference type="EMBL" id="SOB52342.1"/>
    </source>
</evidence>
<evidence type="ECO:0000313" key="2">
    <source>
        <dbReference type="Proteomes" id="UP000219564"/>
    </source>
</evidence>
<proteinExistence type="predicted"/>
<accession>A0AAX2H712</accession>
<comment type="caution">
    <text evidence="1">The sequence shown here is derived from an EMBL/GenBank/DDBJ whole genome shotgun (WGS) entry which is preliminary data.</text>
</comment>
<sequence>MPLNVSTLYDAYTAHVAPGRCIRCLSAVVCSVVMGSSVQFHQDGRDQSVDDNFAAASQSRAGKEARAGLLDESEKRELIVCVTFKTVT</sequence>
<gene>
    <name evidence="1" type="ORF">PLUA15_230085</name>
</gene>
<name>A0AAX2H712_9PSED</name>
<dbReference type="Proteomes" id="UP000219564">
    <property type="component" value="Unassembled WGS sequence"/>
</dbReference>
<dbReference type="EMBL" id="OBKZ01000016">
    <property type="protein sequence ID" value="SOB52342.1"/>
    <property type="molecule type" value="Genomic_DNA"/>
</dbReference>
<dbReference type="AlphaFoldDB" id="A0AAX2H712"/>